<dbReference type="STRING" id="54915.ADS79_14895"/>
<dbReference type="RefSeq" id="WP_049739221.1">
    <property type="nucleotide sequence ID" value="NZ_BJON01000028.1"/>
</dbReference>
<dbReference type="Proteomes" id="UP000036834">
    <property type="component" value="Unassembled WGS sequence"/>
</dbReference>
<dbReference type="InterPro" id="IPR004843">
    <property type="entry name" value="Calcineurin-like_PHP"/>
</dbReference>
<evidence type="ECO:0000313" key="2">
    <source>
        <dbReference type="EMBL" id="GED72295.1"/>
    </source>
</evidence>
<evidence type="ECO:0000313" key="5">
    <source>
        <dbReference type="Proteomes" id="UP000319578"/>
    </source>
</evidence>
<proteinExistence type="predicted"/>
<dbReference type="SUPFAM" id="SSF56300">
    <property type="entry name" value="Metallo-dependent phosphatases"/>
    <property type="match status" value="1"/>
</dbReference>
<evidence type="ECO:0000313" key="3">
    <source>
        <dbReference type="EMBL" id="KNB70251.1"/>
    </source>
</evidence>
<dbReference type="EMBL" id="BJON01000028">
    <property type="protein sequence ID" value="GED72295.1"/>
    <property type="molecule type" value="Genomic_DNA"/>
</dbReference>
<keyword evidence="5" id="KW-1185">Reference proteome</keyword>
<sequence length="225" mass="25335">MKRMLAISDVHGELEKLELLLKNAEYNPEVDQLILLGDYVDRGPDSKGVVEKVKELHKQGAIVLMGNHDHMMVKSFEQEPVFIERWFRNGALQTLASYGHSAAKTETGAPESLEKTEKIVDHVAFLAELPCYYETDDYVFVHGGVHPTTMLAETDPYLLMWIREEFHKGYCGEKTVVFGHTPTENLHGKHDVYFGKNKIIGIDGGAVFGGRLNCLELPSQKVYSV</sequence>
<keyword evidence="3" id="KW-0378">Hydrolase</keyword>
<accession>A0A0K9YNK2</accession>
<dbReference type="Proteomes" id="UP000319578">
    <property type="component" value="Unassembled WGS sequence"/>
</dbReference>
<dbReference type="Pfam" id="PF00149">
    <property type="entry name" value="Metallophos"/>
    <property type="match status" value="1"/>
</dbReference>
<feature type="domain" description="Calcineurin-like phosphoesterase" evidence="1">
    <location>
        <begin position="3"/>
        <end position="192"/>
    </location>
</feature>
<gene>
    <name evidence="3" type="ORF">ADS79_14895</name>
    <name evidence="2" type="ORF">BRE01_59970</name>
</gene>
<dbReference type="InterPro" id="IPR029052">
    <property type="entry name" value="Metallo-depent_PP-like"/>
</dbReference>
<reference evidence="4" key="1">
    <citation type="submission" date="2015-07" db="EMBL/GenBank/DDBJ databases">
        <title>Genome sequencing project for genomic taxonomy and phylogenomics of Bacillus-like bacteria.</title>
        <authorList>
            <person name="Liu B."/>
            <person name="Wang J."/>
            <person name="Zhu Y."/>
            <person name="Liu G."/>
            <person name="Chen Q."/>
            <person name="Chen Z."/>
            <person name="Lan J."/>
            <person name="Che J."/>
            <person name="Ge C."/>
            <person name="Shi H."/>
            <person name="Pan Z."/>
            <person name="Liu X."/>
        </authorList>
    </citation>
    <scope>NUCLEOTIDE SEQUENCE [LARGE SCALE GENOMIC DNA]</scope>
    <source>
        <strain evidence="4">DSM 9887</strain>
    </source>
</reference>
<reference evidence="3" key="2">
    <citation type="submission" date="2015-07" db="EMBL/GenBank/DDBJ databases">
        <title>MeaNS - Measles Nucleotide Surveillance Program.</title>
        <authorList>
            <person name="Tran T."/>
            <person name="Druce J."/>
        </authorList>
    </citation>
    <scope>NUCLEOTIDE SEQUENCE</scope>
    <source>
        <strain evidence="3">DSM 9887</strain>
    </source>
</reference>
<evidence type="ECO:0000313" key="4">
    <source>
        <dbReference type="Proteomes" id="UP000036834"/>
    </source>
</evidence>
<dbReference type="GO" id="GO:0016791">
    <property type="term" value="F:phosphatase activity"/>
    <property type="evidence" value="ECO:0007669"/>
    <property type="project" value="TreeGrafter"/>
</dbReference>
<dbReference type="EMBL" id="LGIQ01000009">
    <property type="protein sequence ID" value="KNB70251.1"/>
    <property type="molecule type" value="Genomic_DNA"/>
</dbReference>
<reference evidence="2 5" key="3">
    <citation type="submission" date="2019-06" db="EMBL/GenBank/DDBJ databases">
        <title>Whole genome shotgun sequence of Brevibacillus reuszeri NBRC 15719.</title>
        <authorList>
            <person name="Hosoyama A."/>
            <person name="Uohara A."/>
            <person name="Ohji S."/>
            <person name="Ichikawa N."/>
        </authorList>
    </citation>
    <scope>NUCLEOTIDE SEQUENCE [LARGE SCALE GENOMIC DNA]</scope>
    <source>
        <strain evidence="2 5">NBRC 15719</strain>
    </source>
</reference>
<dbReference type="CDD" id="cd00144">
    <property type="entry name" value="MPP_PPP_family"/>
    <property type="match status" value="1"/>
</dbReference>
<name>A0A0K9YNK2_9BACL</name>
<organism evidence="3 4">
    <name type="scientific">Brevibacillus reuszeri</name>
    <dbReference type="NCBI Taxonomy" id="54915"/>
    <lineage>
        <taxon>Bacteria</taxon>
        <taxon>Bacillati</taxon>
        <taxon>Bacillota</taxon>
        <taxon>Bacilli</taxon>
        <taxon>Bacillales</taxon>
        <taxon>Paenibacillaceae</taxon>
        <taxon>Brevibacillus</taxon>
    </lineage>
</organism>
<dbReference type="GO" id="GO:0008803">
    <property type="term" value="F:bis(5'-nucleosyl)-tetraphosphatase (symmetrical) activity"/>
    <property type="evidence" value="ECO:0007669"/>
    <property type="project" value="TreeGrafter"/>
</dbReference>
<dbReference type="PANTHER" id="PTHR42850:SF4">
    <property type="entry name" value="ZINC-DEPENDENT ENDOPOLYPHOSPHATASE"/>
    <property type="match status" value="1"/>
</dbReference>
<dbReference type="PANTHER" id="PTHR42850">
    <property type="entry name" value="METALLOPHOSPHOESTERASE"/>
    <property type="match status" value="1"/>
</dbReference>
<protein>
    <submittedName>
        <fullName evidence="3">Phosphohydrolase</fullName>
    </submittedName>
    <submittedName>
        <fullName evidence="2">Serine/threonine protein phosphatase</fullName>
    </submittedName>
</protein>
<comment type="caution">
    <text evidence="3">The sequence shown here is derived from an EMBL/GenBank/DDBJ whole genome shotgun (WGS) entry which is preliminary data.</text>
</comment>
<dbReference type="InterPro" id="IPR050126">
    <property type="entry name" value="Ap4A_hydrolase"/>
</dbReference>
<dbReference type="GO" id="GO:0110154">
    <property type="term" value="P:RNA decapping"/>
    <property type="evidence" value="ECO:0007669"/>
    <property type="project" value="TreeGrafter"/>
</dbReference>
<dbReference type="GO" id="GO:0005737">
    <property type="term" value="C:cytoplasm"/>
    <property type="evidence" value="ECO:0007669"/>
    <property type="project" value="TreeGrafter"/>
</dbReference>
<evidence type="ECO:0000259" key="1">
    <source>
        <dbReference type="Pfam" id="PF00149"/>
    </source>
</evidence>
<dbReference type="OrthoDB" id="384253at2"/>
<dbReference type="AlphaFoldDB" id="A0A0K9YNK2"/>
<dbReference type="Gene3D" id="3.60.21.10">
    <property type="match status" value="1"/>
</dbReference>
<dbReference type="PATRIC" id="fig|54915.3.peg.1975"/>